<dbReference type="AlphaFoldDB" id="A0A4V2Z4N7"/>
<dbReference type="InterPro" id="IPR002734">
    <property type="entry name" value="RibDG_C"/>
</dbReference>
<dbReference type="Proteomes" id="UP000294850">
    <property type="component" value="Unassembled WGS sequence"/>
</dbReference>
<dbReference type="RefSeq" id="WP_131957197.1">
    <property type="nucleotide sequence ID" value="NZ_SMFL01000002.1"/>
</dbReference>
<dbReference type="InterPro" id="IPR024072">
    <property type="entry name" value="DHFR-like_dom_sf"/>
</dbReference>
<feature type="domain" description="Bacterial bifunctional deaminase-reductase C-terminal" evidence="1">
    <location>
        <begin position="2"/>
        <end position="181"/>
    </location>
</feature>
<dbReference type="InterPro" id="IPR050765">
    <property type="entry name" value="Riboflavin_Biosynth_HTPR"/>
</dbReference>
<name>A0A4V2Z4N7_9BACT</name>
<evidence type="ECO:0000313" key="3">
    <source>
        <dbReference type="Proteomes" id="UP000294850"/>
    </source>
</evidence>
<organism evidence="2 3">
    <name type="scientific">Dyadobacter psychrotolerans</name>
    <dbReference type="NCBI Taxonomy" id="2541721"/>
    <lineage>
        <taxon>Bacteria</taxon>
        <taxon>Pseudomonadati</taxon>
        <taxon>Bacteroidota</taxon>
        <taxon>Cytophagia</taxon>
        <taxon>Cytophagales</taxon>
        <taxon>Spirosomataceae</taxon>
        <taxon>Dyadobacter</taxon>
    </lineage>
</organism>
<evidence type="ECO:0000259" key="1">
    <source>
        <dbReference type="Pfam" id="PF01872"/>
    </source>
</evidence>
<keyword evidence="3" id="KW-1185">Reference proteome</keyword>
<dbReference type="Gene3D" id="3.40.430.10">
    <property type="entry name" value="Dihydrofolate Reductase, subunit A"/>
    <property type="match status" value="1"/>
</dbReference>
<dbReference type="PANTHER" id="PTHR38011:SF11">
    <property type="entry name" value="2,5-DIAMINO-6-RIBOSYLAMINO-4(3H)-PYRIMIDINONE 5'-PHOSPHATE REDUCTASE"/>
    <property type="match status" value="1"/>
</dbReference>
<dbReference type="EMBL" id="SMFL01000002">
    <property type="protein sequence ID" value="TDE17358.1"/>
    <property type="molecule type" value="Genomic_DNA"/>
</dbReference>
<evidence type="ECO:0000313" key="2">
    <source>
        <dbReference type="EMBL" id="TDE17358.1"/>
    </source>
</evidence>
<sequence>MRKLVLFAHISLDGFAGDINGGLGFLSYNEELQQFAEELIKTVGSPVYGRNTYHLMEGYWPTVLNNPDANEQELDHARWVHQIPKIVFSTTLPSADWNNTTLIKDNVAEEINKLKEQPGKDLVIFGSPGLAKSLMNLGLIDAYKLTLHPVILGKGISLFDSKTPMSNLKLLESKTLGSGVVTLHYVKEVQ</sequence>
<dbReference type="OrthoDB" id="195113at2"/>
<dbReference type="PANTHER" id="PTHR38011">
    <property type="entry name" value="DIHYDROFOLATE REDUCTASE FAMILY PROTEIN (AFU_ORTHOLOGUE AFUA_8G06820)"/>
    <property type="match status" value="1"/>
</dbReference>
<dbReference type="GO" id="GO:0009231">
    <property type="term" value="P:riboflavin biosynthetic process"/>
    <property type="evidence" value="ECO:0007669"/>
    <property type="project" value="InterPro"/>
</dbReference>
<dbReference type="Pfam" id="PF01872">
    <property type="entry name" value="RibD_C"/>
    <property type="match status" value="1"/>
</dbReference>
<protein>
    <submittedName>
        <fullName evidence="2">Dihydrofolate reductase</fullName>
    </submittedName>
</protein>
<dbReference type="GO" id="GO:0008703">
    <property type="term" value="F:5-amino-6-(5-phosphoribosylamino)uracil reductase activity"/>
    <property type="evidence" value="ECO:0007669"/>
    <property type="project" value="InterPro"/>
</dbReference>
<dbReference type="SUPFAM" id="SSF53597">
    <property type="entry name" value="Dihydrofolate reductase-like"/>
    <property type="match status" value="1"/>
</dbReference>
<comment type="caution">
    <text evidence="2">The sequence shown here is derived from an EMBL/GenBank/DDBJ whole genome shotgun (WGS) entry which is preliminary data.</text>
</comment>
<gene>
    <name evidence="2" type="ORF">E0F88_05565</name>
</gene>
<proteinExistence type="predicted"/>
<accession>A0A4V2Z4N7</accession>
<reference evidence="2 3" key="1">
    <citation type="submission" date="2019-03" db="EMBL/GenBank/DDBJ databases">
        <title>Dyadobacter AR-3-6 sp. nov., isolated from arctic soil.</title>
        <authorList>
            <person name="Chaudhary D.K."/>
        </authorList>
    </citation>
    <scope>NUCLEOTIDE SEQUENCE [LARGE SCALE GENOMIC DNA]</scope>
    <source>
        <strain evidence="2 3">AR-3-6</strain>
    </source>
</reference>